<name>A0AAN9XPM1_PSOTE</name>
<reference evidence="1 2" key="1">
    <citation type="submission" date="2024-01" db="EMBL/GenBank/DDBJ databases">
        <title>The genomes of 5 underutilized Papilionoideae crops provide insights into root nodulation and disease resistanc.</title>
        <authorList>
            <person name="Jiang F."/>
        </authorList>
    </citation>
    <scope>NUCLEOTIDE SEQUENCE [LARGE SCALE GENOMIC DNA]</scope>
    <source>
        <strain evidence="1">DUOXIRENSHENG_FW03</strain>
        <tissue evidence="1">Leaves</tissue>
    </source>
</reference>
<proteinExistence type="predicted"/>
<evidence type="ECO:0000313" key="1">
    <source>
        <dbReference type="EMBL" id="KAK7401813.1"/>
    </source>
</evidence>
<dbReference type="Proteomes" id="UP001386955">
    <property type="component" value="Unassembled WGS sequence"/>
</dbReference>
<dbReference type="EMBL" id="JAYMYS010000003">
    <property type="protein sequence ID" value="KAK7401813.1"/>
    <property type="molecule type" value="Genomic_DNA"/>
</dbReference>
<evidence type="ECO:0000313" key="2">
    <source>
        <dbReference type="Proteomes" id="UP001386955"/>
    </source>
</evidence>
<organism evidence="1 2">
    <name type="scientific">Psophocarpus tetragonolobus</name>
    <name type="common">Winged bean</name>
    <name type="synonym">Dolichos tetragonolobus</name>
    <dbReference type="NCBI Taxonomy" id="3891"/>
    <lineage>
        <taxon>Eukaryota</taxon>
        <taxon>Viridiplantae</taxon>
        <taxon>Streptophyta</taxon>
        <taxon>Embryophyta</taxon>
        <taxon>Tracheophyta</taxon>
        <taxon>Spermatophyta</taxon>
        <taxon>Magnoliopsida</taxon>
        <taxon>eudicotyledons</taxon>
        <taxon>Gunneridae</taxon>
        <taxon>Pentapetalae</taxon>
        <taxon>rosids</taxon>
        <taxon>fabids</taxon>
        <taxon>Fabales</taxon>
        <taxon>Fabaceae</taxon>
        <taxon>Papilionoideae</taxon>
        <taxon>50 kb inversion clade</taxon>
        <taxon>NPAAA clade</taxon>
        <taxon>indigoferoid/millettioid clade</taxon>
        <taxon>Phaseoleae</taxon>
        <taxon>Psophocarpus</taxon>
    </lineage>
</organism>
<gene>
    <name evidence="1" type="ORF">VNO78_13599</name>
</gene>
<dbReference type="AlphaFoldDB" id="A0AAN9XPM1"/>
<accession>A0AAN9XPM1</accession>
<keyword evidence="2" id="KW-1185">Reference proteome</keyword>
<comment type="caution">
    <text evidence="1">The sequence shown here is derived from an EMBL/GenBank/DDBJ whole genome shotgun (WGS) entry which is preliminary data.</text>
</comment>
<sequence>MMMMDTTYAARLHVVRRQDSSGKNTNHIHVLRRQSSSGGDQINHIHVVRRGHSSSGGENNHKGEGYIGDSKEVAQRYGENQENNGYCYGKCIAVCVNPFPHQDPNLGDVCARRCKTQCHGH</sequence>
<protein>
    <submittedName>
        <fullName evidence="1">Uncharacterized protein</fullName>
    </submittedName>
</protein>